<evidence type="ECO:0000313" key="8">
    <source>
        <dbReference type="EMBL" id="CAA0835562.1"/>
    </source>
</evidence>
<evidence type="ECO:0000256" key="2">
    <source>
        <dbReference type="ARBA" id="ARBA00008462"/>
    </source>
</evidence>
<comment type="similarity">
    <text evidence="2">Belongs to the jagunal family.</text>
</comment>
<feature type="transmembrane region" description="Helical" evidence="7">
    <location>
        <begin position="99"/>
        <end position="118"/>
    </location>
</feature>
<dbReference type="GO" id="GO:0007029">
    <property type="term" value="P:endoplasmic reticulum organization"/>
    <property type="evidence" value="ECO:0007669"/>
    <property type="project" value="InterPro"/>
</dbReference>
<keyword evidence="5 7" id="KW-1133">Transmembrane helix</keyword>
<feature type="transmembrane region" description="Helical" evidence="7">
    <location>
        <begin position="70"/>
        <end position="87"/>
    </location>
</feature>
<name>A0A9N7RP55_STRHE</name>
<evidence type="ECO:0000256" key="4">
    <source>
        <dbReference type="ARBA" id="ARBA00022824"/>
    </source>
</evidence>
<dbReference type="AlphaFoldDB" id="A0A9N7RP55"/>
<keyword evidence="3 7" id="KW-0812">Transmembrane</keyword>
<dbReference type="Pfam" id="PF07086">
    <property type="entry name" value="Jagunal"/>
    <property type="match status" value="1"/>
</dbReference>
<evidence type="ECO:0000256" key="7">
    <source>
        <dbReference type="SAM" id="Phobius"/>
    </source>
</evidence>
<organism evidence="8 9">
    <name type="scientific">Striga hermonthica</name>
    <name type="common">Purple witchweed</name>
    <name type="synonym">Buchnera hermonthica</name>
    <dbReference type="NCBI Taxonomy" id="68872"/>
    <lineage>
        <taxon>Eukaryota</taxon>
        <taxon>Viridiplantae</taxon>
        <taxon>Streptophyta</taxon>
        <taxon>Embryophyta</taxon>
        <taxon>Tracheophyta</taxon>
        <taxon>Spermatophyta</taxon>
        <taxon>Magnoliopsida</taxon>
        <taxon>eudicotyledons</taxon>
        <taxon>Gunneridae</taxon>
        <taxon>Pentapetalae</taxon>
        <taxon>asterids</taxon>
        <taxon>lamiids</taxon>
        <taxon>Lamiales</taxon>
        <taxon>Orobanchaceae</taxon>
        <taxon>Buchnereae</taxon>
        <taxon>Striga</taxon>
    </lineage>
</organism>
<keyword evidence="4" id="KW-0256">Endoplasmic reticulum</keyword>
<evidence type="ECO:0000256" key="6">
    <source>
        <dbReference type="ARBA" id="ARBA00023136"/>
    </source>
</evidence>
<gene>
    <name evidence="8" type="ORF">SHERM_02930</name>
</gene>
<evidence type="ECO:0000256" key="1">
    <source>
        <dbReference type="ARBA" id="ARBA00004477"/>
    </source>
</evidence>
<reference evidence="8" key="1">
    <citation type="submission" date="2019-12" db="EMBL/GenBank/DDBJ databases">
        <authorList>
            <person name="Scholes J."/>
        </authorList>
    </citation>
    <scope>NUCLEOTIDE SEQUENCE</scope>
</reference>
<comment type="subcellular location">
    <subcellularLocation>
        <location evidence="1">Endoplasmic reticulum membrane</location>
        <topology evidence="1">Multi-pass membrane protein</topology>
    </subcellularLocation>
</comment>
<keyword evidence="6 7" id="KW-0472">Membrane</keyword>
<dbReference type="Proteomes" id="UP001153555">
    <property type="component" value="Unassembled WGS sequence"/>
</dbReference>
<dbReference type="GO" id="GO:0016192">
    <property type="term" value="P:vesicle-mediated transport"/>
    <property type="evidence" value="ECO:0007669"/>
    <property type="project" value="TreeGrafter"/>
</dbReference>
<keyword evidence="9" id="KW-1185">Reference proteome</keyword>
<evidence type="ECO:0000256" key="3">
    <source>
        <dbReference type="ARBA" id="ARBA00022692"/>
    </source>
</evidence>
<protein>
    <submittedName>
        <fullName evidence="8">Uncharacterized protein</fullName>
    </submittedName>
</protein>
<evidence type="ECO:0000256" key="5">
    <source>
        <dbReference type="ARBA" id="ARBA00022989"/>
    </source>
</evidence>
<dbReference type="OrthoDB" id="1915239at2759"/>
<comment type="caution">
    <text evidence="8">The sequence shown here is derived from an EMBL/GenBank/DDBJ whole genome shotgun (WGS) entry which is preliminary data.</text>
</comment>
<dbReference type="InterPro" id="IPR009787">
    <property type="entry name" value="Jagunal"/>
</dbReference>
<dbReference type="PANTHER" id="PTHR20955">
    <property type="entry name" value="PROTEIN JAGUNAL HOMOLOG 1"/>
    <property type="match status" value="1"/>
</dbReference>
<dbReference type="EMBL" id="CACSLK010029344">
    <property type="protein sequence ID" value="CAA0835562.1"/>
    <property type="molecule type" value="Genomic_DNA"/>
</dbReference>
<dbReference type="PANTHER" id="PTHR20955:SF1">
    <property type="entry name" value="PROTEIN JAGUNAL HOMOLOG 1"/>
    <property type="match status" value="1"/>
</dbReference>
<dbReference type="GO" id="GO:0005789">
    <property type="term" value="C:endoplasmic reticulum membrane"/>
    <property type="evidence" value="ECO:0007669"/>
    <property type="project" value="UniProtKB-SubCell"/>
</dbReference>
<evidence type="ECO:0000313" key="9">
    <source>
        <dbReference type="Proteomes" id="UP001153555"/>
    </source>
</evidence>
<sequence length="172" mass="19051">MSQRNSVNGRPIGTDGSDFSYRMVVDSRYKKVTDGKRRLGNLILAQGFIQFGAAVVHFLPTLEGGSLDRLSVSSSVIFFLSLLIGELGRKRSRVNLLKLYLFGSFVAALLSIAFLLSNEKTFEIIKDLTRWEVSRSEIYNITPVVIGLLVQIFALGETISLIHNMAPPKKAS</sequence>
<proteinExistence type="inferred from homology"/>
<accession>A0A9N7RP55</accession>
<feature type="transmembrane region" description="Helical" evidence="7">
    <location>
        <begin position="138"/>
        <end position="162"/>
    </location>
</feature>
<feature type="transmembrane region" description="Helical" evidence="7">
    <location>
        <begin position="39"/>
        <end position="58"/>
    </location>
</feature>